<evidence type="ECO:0000313" key="1">
    <source>
        <dbReference type="EMBL" id="MDV0445627.1"/>
    </source>
</evidence>
<organism evidence="1 2">
    <name type="scientific">Methanimicrococcus hacksteinii</name>
    <dbReference type="NCBI Taxonomy" id="3028293"/>
    <lineage>
        <taxon>Archaea</taxon>
        <taxon>Methanobacteriati</taxon>
        <taxon>Methanobacteriota</taxon>
        <taxon>Stenosarchaea group</taxon>
        <taxon>Methanomicrobia</taxon>
        <taxon>Methanosarcinales</taxon>
        <taxon>Methanosarcinaceae</taxon>
        <taxon>Methanimicrococcus</taxon>
    </lineage>
</organism>
<evidence type="ECO:0008006" key="3">
    <source>
        <dbReference type="Google" id="ProtNLM"/>
    </source>
</evidence>
<sequence length="111" mass="12314">MFLLSLSPCSVIALSALSHILLLRRLHHLIFKAAVCFANGGTDYLTASVCCCLTVSACRCCLAACKYSCRLAGLLPARLLPLRLRMQLTAARRPRTPYNFLKNEFKPIPLF</sequence>
<gene>
    <name evidence="1" type="ORF">MmiAt1_12160</name>
</gene>
<reference evidence="1 2" key="1">
    <citation type="submission" date="2023-06" db="EMBL/GenBank/DDBJ databases">
        <title>Genome sequence of Methanimicrococcus sp. At1.</title>
        <authorList>
            <person name="Protasov E."/>
            <person name="Platt K."/>
            <person name="Poehlein A."/>
            <person name="Daniel R."/>
            <person name="Brune A."/>
        </authorList>
    </citation>
    <scope>NUCLEOTIDE SEQUENCE [LARGE SCALE GENOMIC DNA]</scope>
    <source>
        <strain evidence="1 2">At1</strain>
    </source>
</reference>
<proteinExistence type="predicted"/>
<dbReference type="EMBL" id="JAWDKC010000020">
    <property type="protein sequence ID" value="MDV0445627.1"/>
    <property type="molecule type" value="Genomic_DNA"/>
</dbReference>
<name>A0ABU3VQD5_9EURY</name>
<dbReference type="Proteomes" id="UP001272052">
    <property type="component" value="Unassembled WGS sequence"/>
</dbReference>
<evidence type="ECO:0000313" key="2">
    <source>
        <dbReference type="Proteomes" id="UP001272052"/>
    </source>
</evidence>
<accession>A0ABU3VQD5</accession>
<keyword evidence="2" id="KW-1185">Reference proteome</keyword>
<comment type="caution">
    <text evidence="1">The sequence shown here is derived from an EMBL/GenBank/DDBJ whole genome shotgun (WGS) entry which is preliminary data.</text>
</comment>
<protein>
    <recommendedName>
        <fullName evidence="3">Secreted protein</fullName>
    </recommendedName>
</protein>